<comment type="similarity">
    <text evidence="2">Belongs to the cation diffusion facilitator (CDF) transporter (TC 2.A.4) family. SLC30A subfamily.</text>
</comment>
<evidence type="ECO:0000256" key="6">
    <source>
        <dbReference type="ARBA" id="ARBA00023136"/>
    </source>
</evidence>
<dbReference type="Proteomes" id="UP001164746">
    <property type="component" value="Chromosome 7"/>
</dbReference>
<keyword evidence="10" id="KW-1185">Reference proteome</keyword>
<organism evidence="9 10">
    <name type="scientific">Mya arenaria</name>
    <name type="common">Soft-shell clam</name>
    <dbReference type="NCBI Taxonomy" id="6604"/>
    <lineage>
        <taxon>Eukaryota</taxon>
        <taxon>Metazoa</taxon>
        <taxon>Spiralia</taxon>
        <taxon>Lophotrochozoa</taxon>
        <taxon>Mollusca</taxon>
        <taxon>Bivalvia</taxon>
        <taxon>Autobranchia</taxon>
        <taxon>Heteroconchia</taxon>
        <taxon>Euheterodonta</taxon>
        <taxon>Imparidentia</taxon>
        <taxon>Neoheterodontei</taxon>
        <taxon>Myida</taxon>
        <taxon>Myoidea</taxon>
        <taxon>Myidae</taxon>
        <taxon>Mya</taxon>
    </lineage>
</organism>
<comment type="subcellular location">
    <subcellularLocation>
        <location evidence="1">Membrane</location>
        <topology evidence="1">Multi-pass membrane protein</topology>
    </subcellularLocation>
</comment>
<sequence length="236" mass="26101">SLIPLVSHALNVSYIHLDEYRFFSEIEAAGRKLEEVLGALMSVFVIWVVTAVLVYVAIERIVHEHYKEVKADEMLITAVLGVIFNVVSSSGYQPLLAEDGVGMPDSLENEPGTLEEAEPIEPTKPHPKNINVRAAFIHVVGDIIQSLGVLLAAIIIKLKPEDKYRLADPICTFLFSVLVLFTTITVLHKGVDHQAVLAEATEAVHNQFNFLHTTIQVEDHEPKTVAACSSCQELRK</sequence>
<evidence type="ECO:0000256" key="2">
    <source>
        <dbReference type="ARBA" id="ARBA00008873"/>
    </source>
</evidence>
<name>A0ABY7EN75_MYAAR</name>
<feature type="non-terminal residue" evidence="9">
    <location>
        <position position="236"/>
    </location>
</feature>
<dbReference type="InterPro" id="IPR058533">
    <property type="entry name" value="Cation_efflux_TM"/>
</dbReference>
<feature type="transmembrane region" description="Helical" evidence="7">
    <location>
        <begin position="135"/>
        <end position="158"/>
    </location>
</feature>
<evidence type="ECO:0000256" key="1">
    <source>
        <dbReference type="ARBA" id="ARBA00004141"/>
    </source>
</evidence>
<keyword evidence="4" id="KW-0862">Zinc</keyword>
<keyword evidence="6 7" id="KW-0472">Membrane</keyword>
<keyword evidence="5 7" id="KW-1133">Transmembrane helix</keyword>
<keyword evidence="4" id="KW-0813">Transport</keyword>
<evidence type="ECO:0000313" key="10">
    <source>
        <dbReference type="Proteomes" id="UP001164746"/>
    </source>
</evidence>
<dbReference type="InterPro" id="IPR050681">
    <property type="entry name" value="CDF/SLC30A"/>
</dbReference>
<proteinExistence type="inferred from homology"/>
<feature type="transmembrane region" description="Helical" evidence="7">
    <location>
        <begin position="170"/>
        <end position="188"/>
    </location>
</feature>
<dbReference type="Gene3D" id="1.20.1510.10">
    <property type="entry name" value="Cation efflux protein transmembrane domain"/>
    <property type="match status" value="1"/>
</dbReference>
<keyword evidence="3 7" id="KW-0812">Transmembrane</keyword>
<keyword evidence="4" id="KW-0864">Zinc transport</keyword>
<dbReference type="SUPFAM" id="SSF161111">
    <property type="entry name" value="Cation efflux protein transmembrane domain-like"/>
    <property type="match status" value="1"/>
</dbReference>
<dbReference type="PANTHER" id="PTHR11562:SF84">
    <property type="entry name" value="LD05335P"/>
    <property type="match status" value="1"/>
</dbReference>
<protein>
    <submittedName>
        <fullName evidence="9">ZNT2-like protein</fullName>
    </submittedName>
</protein>
<evidence type="ECO:0000256" key="5">
    <source>
        <dbReference type="ARBA" id="ARBA00022989"/>
    </source>
</evidence>
<evidence type="ECO:0000259" key="8">
    <source>
        <dbReference type="Pfam" id="PF01545"/>
    </source>
</evidence>
<reference evidence="9" key="1">
    <citation type="submission" date="2022-11" db="EMBL/GenBank/DDBJ databases">
        <title>Centuries of genome instability and evolution in soft-shell clam transmissible cancer (bioRxiv).</title>
        <authorList>
            <person name="Hart S.F.M."/>
            <person name="Yonemitsu M.A."/>
            <person name="Giersch R.M."/>
            <person name="Beal B.F."/>
            <person name="Arriagada G."/>
            <person name="Davis B.W."/>
            <person name="Ostrander E.A."/>
            <person name="Goff S.P."/>
            <person name="Metzger M.J."/>
        </authorList>
    </citation>
    <scope>NUCLEOTIDE SEQUENCE</scope>
    <source>
        <strain evidence="9">MELC-2E11</strain>
        <tissue evidence="9">Siphon/mantle</tissue>
    </source>
</reference>
<dbReference type="InterPro" id="IPR002524">
    <property type="entry name" value="Cation_efflux"/>
</dbReference>
<evidence type="ECO:0000313" key="9">
    <source>
        <dbReference type="EMBL" id="WAR10544.1"/>
    </source>
</evidence>
<evidence type="ECO:0000256" key="7">
    <source>
        <dbReference type="SAM" id="Phobius"/>
    </source>
</evidence>
<dbReference type="EMBL" id="CP111018">
    <property type="protein sequence ID" value="WAR10544.1"/>
    <property type="molecule type" value="Genomic_DNA"/>
</dbReference>
<gene>
    <name evidence="9" type="ORF">MAR_035620</name>
</gene>
<dbReference type="InterPro" id="IPR027469">
    <property type="entry name" value="Cation_efflux_TMD_sf"/>
</dbReference>
<feature type="transmembrane region" description="Helical" evidence="7">
    <location>
        <begin position="39"/>
        <end position="62"/>
    </location>
</feature>
<feature type="domain" description="Cation efflux protein transmembrane" evidence="8">
    <location>
        <begin position="34"/>
        <end position="191"/>
    </location>
</feature>
<dbReference type="NCBIfam" id="TIGR01297">
    <property type="entry name" value="CDF"/>
    <property type="match status" value="1"/>
</dbReference>
<evidence type="ECO:0000256" key="4">
    <source>
        <dbReference type="ARBA" id="ARBA00022906"/>
    </source>
</evidence>
<dbReference type="Pfam" id="PF01545">
    <property type="entry name" value="Cation_efflux"/>
    <property type="match status" value="1"/>
</dbReference>
<keyword evidence="4" id="KW-0406">Ion transport</keyword>
<accession>A0ABY7EN75</accession>
<dbReference type="PANTHER" id="PTHR11562">
    <property type="entry name" value="CATION EFFLUX PROTEIN/ ZINC TRANSPORTER"/>
    <property type="match status" value="1"/>
</dbReference>
<evidence type="ECO:0000256" key="3">
    <source>
        <dbReference type="ARBA" id="ARBA00022692"/>
    </source>
</evidence>